<gene>
    <name evidence="2" type="ordered locus">KRH_07850</name>
</gene>
<sequence length="108" mass="11231">MTDTPAQDPQRQNEQPPLENGTPDGSVPQGGAAQNGAPQGETIGATGDAQDSSLEKDPSDWVSGDEPMTAAQKSYLDTLAKQAGEELPADLTKAQASEHIERLKGSSN</sequence>
<dbReference type="Proteomes" id="UP000008838">
    <property type="component" value="Chromosome"/>
</dbReference>
<dbReference type="RefSeq" id="WP_012397853.1">
    <property type="nucleotide sequence ID" value="NC_010617.1"/>
</dbReference>
<evidence type="ECO:0008006" key="4">
    <source>
        <dbReference type="Google" id="ProtNLM"/>
    </source>
</evidence>
<feature type="compositionally biased region" description="Low complexity" evidence="1">
    <location>
        <begin position="29"/>
        <end position="40"/>
    </location>
</feature>
<dbReference type="InterPro" id="IPR021425">
    <property type="entry name" value="DUF3072"/>
</dbReference>
<dbReference type="KEGG" id="krh:KRH_07850"/>
<dbReference type="Pfam" id="PF11272">
    <property type="entry name" value="DUF3072"/>
    <property type="match status" value="1"/>
</dbReference>
<feature type="region of interest" description="Disordered" evidence="1">
    <location>
        <begin position="1"/>
        <end position="73"/>
    </location>
</feature>
<dbReference type="EMBL" id="AP009152">
    <property type="protein sequence ID" value="BAG29132.1"/>
    <property type="molecule type" value="Genomic_DNA"/>
</dbReference>
<evidence type="ECO:0000256" key="1">
    <source>
        <dbReference type="SAM" id="MobiDB-lite"/>
    </source>
</evidence>
<evidence type="ECO:0000313" key="2">
    <source>
        <dbReference type="EMBL" id="BAG29132.1"/>
    </source>
</evidence>
<dbReference type="STRING" id="378753.KRH_07850"/>
<keyword evidence="3" id="KW-1185">Reference proteome</keyword>
<accession>B2GKB2</accession>
<dbReference type="eggNOG" id="ENOG5032Y0K">
    <property type="taxonomic scope" value="Bacteria"/>
</dbReference>
<name>B2GKB2_KOCRD</name>
<reference evidence="2 3" key="1">
    <citation type="journal article" date="2008" name="J. Bacteriol.">
        <title>Complete genome sequence of the soil actinomycete Kocuria rhizophila.</title>
        <authorList>
            <person name="Takarada H."/>
            <person name="Sekine M."/>
            <person name="Kosugi H."/>
            <person name="Matsuo Y."/>
            <person name="Fujisawa T."/>
            <person name="Omata S."/>
            <person name="Kishi E."/>
            <person name="Shimizu A."/>
            <person name="Tsukatani N."/>
            <person name="Tanikawa S."/>
            <person name="Fujita N."/>
            <person name="Harayama S."/>
        </authorList>
    </citation>
    <scope>NUCLEOTIDE SEQUENCE [LARGE SCALE GENOMIC DNA]</scope>
    <source>
        <strain evidence="3">ATCC 9341 / DSM 348 / NBRC 103217 / DC2201</strain>
    </source>
</reference>
<protein>
    <recommendedName>
        <fullName evidence="4">DUF3072 domain-containing protein</fullName>
    </recommendedName>
</protein>
<dbReference type="AlphaFoldDB" id="B2GKB2"/>
<dbReference type="OrthoDB" id="9811751at2"/>
<evidence type="ECO:0000313" key="3">
    <source>
        <dbReference type="Proteomes" id="UP000008838"/>
    </source>
</evidence>
<dbReference type="HOGENOM" id="CLU_2193472_0_0_11"/>
<organism evidence="2 3">
    <name type="scientific">Kocuria rhizophila (strain ATCC 9341 / DSM 348 / NBRC 103217 / DC2201)</name>
    <dbReference type="NCBI Taxonomy" id="378753"/>
    <lineage>
        <taxon>Bacteria</taxon>
        <taxon>Bacillati</taxon>
        <taxon>Actinomycetota</taxon>
        <taxon>Actinomycetes</taxon>
        <taxon>Micrococcales</taxon>
        <taxon>Micrococcaceae</taxon>
        <taxon>Kocuria</taxon>
    </lineage>
</organism>
<feature type="compositionally biased region" description="Polar residues" evidence="1">
    <location>
        <begin position="1"/>
        <end position="15"/>
    </location>
</feature>
<proteinExistence type="predicted"/>